<dbReference type="InterPro" id="IPR050643">
    <property type="entry name" value="Periplasmic_pilus_chap"/>
</dbReference>
<dbReference type="EMBL" id="JAJUBC010000018">
    <property type="protein sequence ID" value="MDD1794550.1"/>
    <property type="molecule type" value="Genomic_DNA"/>
</dbReference>
<dbReference type="Proteomes" id="UP001149400">
    <property type="component" value="Unassembled WGS sequence"/>
</dbReference>
<comment type="caution">
    <text evidence="2">The sequence shown here is derived from an EMBL/GenBank/DDBJ whole genome shotgun (WGS) entry which is preliminary data.</text>
</comment>
<keyword evidence="3" id="KW-1185">Reference proteome</keyword>
<dbReference type="PANTHER" id="PTHR30251">
    <property type="entry name" value="PILUS ASSEMBLY CHAPERONE"/>
    <property type="match status" value="1"/>
</dbReference>
<gene>
    <name evidence="2" type="ORF">LRP50_15565</name>
</gene>
<dbReference type="RefSeq" id="WP_274165376.1">
    <property type="nucleotide sequence ID" value="NZ_JAJUBC010000018.1"/>
</dbReference>
<dbReference type="PANTHER" id="PTHR30251:SF4">
    <property type="entry name" value="SLR1668 PROTEIN"/>
    <property type="match status" value="1"/>
</dbReference>
<organism evidence="2 3">
    <name type="scientific">Enterovibrio gelatinilyticus</name>
    <dbReference type="NCBI Taxonomy" id="2899819"/>
    <lineage>
        <taxon>Bacteria</taxon>
        <taxon>Pseudomonadati</taxon>
        <taxon>Pseudomonadota</taxon>
        <taxon>Gammaproteobacteria</taxon>
        <taxon>Vibrionales</taxon>
        <taxon>Vibrionaceae</taxon>
        <taxon>Enterovibrio</taxon>
    </lineage>
</organism>
<reference evidence="2" key="1">
    <citation type="submission" date="2021-12" db="EMBL/GenBank/DDBJ databases">
        <title>Enterovibrio ZSDZ35 sp. nov. and Enterovibrio ZSDZ42 sp. nov., isolated from coastal seawater in Qingdao.</title>
        <authorList>
            <person name="Zhang P."/>
        </authorList>
    </citation>
    <scope>NUCLEOTIDE SEQUENCE</scope>
    <source>
        <strain evidence="2">ZSDZ42</strain>
    </source>
</reference>
<keyword evidence="1" id="KW-0812">Transmembrane</keyword>
<protein>
    <submittedName>
        <fullName evidence="2">Molecular chaperone</fullName>
    </submittedName>
</protein>
<dbReference type="SUPFAM" id="SSF49354">
    <property type="entry name" value="PapD-like"/>
    <property type="match status" value="1"/>
</dbReference>
<dbReference type="InterPro" id="IPR008962">
    <property type="entry name" value="PapD-like_sf"/>
</dbReference>
<keyword evidence="1" id="KW-1133">Transmembrane helix</keyword>
<proteinExistence type="predicted"/>
<evidence type="ECO:0000313" key="3">
    <source>
        <dbReference type="Proteomes" id="UP001149400"/>
    </source>
</evidence>
<evidence type="ECO:0000256" key="1">
    <source>
        <dbReference type="SAM" id="Phobius"/>
    </source>
</evidence>
<evidence type="ECO:0000313" key="2">
    <source>
        <dbReference type="EMBL" id="MDD1794550.1"/>
    </source>
</evidence>
<feature type="transmembrane region" description="Helical" evidence="1">
    <location>
        <begin position="20"/>
        <end position="44"/>
    </location>
</feature>
<sequence length="238" mass="26258">MPVIQQLNLALKAHGKTVTWLFIACLFIGSISVSKGLTISPTVLEMSISSRSSAQIRLENHNTFSIPIEASLRRLTFDADGSYDAMETDGSELMVFPPAVVLPAGGIQIFRIQWLGNDTLPTSQSYFVRFTQPPIESNMSDSPSGVAIEIHYNALVHLSTRSQSARLSLDVSDDGVTTLSNHGSRYTFLSRIRFLQSPNIRIDKPENVFGEHFVPPHSTIKLSTPSEIHSGHYDSEAR</sequence>
<dbReference type="InterPro" id="IPR013783">
    <property type="entry name" value="Ig-like_fold"/>
</dbReference>
<dbReference type="Gene3D" id="2.60.40.10">
    <property type="entry name" value="Immunoglobulins"/>
    <property type="match status" value="1"/>
</dbReference>
<accession>A0ABT5R311</accession>
<name>A0ABT5R311_9GAMM</name>
<keyword evidence="1" id="KW-0472">Membrane</keyword>